<dbReference type="InterPro" id="IPR041664">
    <property type="entry name" value="AAA_16"/>
</dbReference>
<keyword evidence="10" id="KW-1185">Reference proteome</keyword>
<dbReference type="CDD" id="cd15831">
    <property type="entry name" value="BTAD"/>
    <property type="match status" value="1"/>
</dbReference>
<evidence type="ECO:0000313" key="10">
    <source>
        <dbReference type="Proteomes" id="UP001216390"/>
    </source>
</evidence>
<dbReference type="InterPro" id="IPR005158">
    <property type="entry name" value="BTAD"/>
</dbReference>
<feature type="domain" description="AAA+ ATPase" evidence="6">
    <location>
        <begin position="280"/>
        <end position="441"/>
    </location>
</feature>
<keyword evidence="4" id="KW-0804">Transcription</keyword>
<dbReference type="SUPFAM" id="SSF46894">
    <property type="entry name" value="C-terminal effector domain of the bipartite response regulators"/>
    <property type="match status" value="1"/>
</dbReference>
<dbReference type="InterPro" id="IPR001867">
    <property type="entry name" value="OmpR/PhoB-type_DNA-bd"/>
</dbReference>
<dbReference type="Gene3D" id="1.10.10.10">
    <property type="entry name" value="Winged helix-like DNA-binding domain superfamily/Winged helix DNA-binding domain"/>
    <property type="match status" value="1"/>
</dbReference>
<dbReference type="Pfam" id="PF03704">
    <property type="entry name" value="BTAD"/>
    <property type="match status" value="1"/>
</dbReference>
<dbReference type="KEGG" id="ima:PO878_18475"/>
<dbReference type="Proteomes" id="UP001216390">
    <property type="component" value="Chromosome"/>
</dbReference>
<evidence type="ECO:0000259" key="8">
    <source>
        <dbReference type="SMART" id="SM01043"/>
    </source>
</evidence>
<dbReference type="SUPFAM" id="SSF52540">
    <property type="entry name" value="P-loop containing nucleoside triphosphate hydrolases"/>
    <property type="match status" value="1"/>
</dbReference>
<name>A0AAF0BT88_9ACTN</name>
<dbReference type="InterPro" id="IPR003593">
    <property type="entry name" value="AAA+_ATPase"/>
</dbReference>
<keyword evidence="5" id="KW-0175">Coiled coil</keyword>
<dbReference type="EMBL" id="CP116942">
    <property type="protein sequence ID" value="WCO66487.1"/>
    <property type="molecule type" value="Genomic_DNA"/>
</dbReference>
<dbReference type="SUPFAM" id="SSF48452">
    <property type="entry name" value="TPR-like"/>
    <property type="match status" value="1"/>
</dbReference>
<dbReference type="InterPro" id="IPR036388">
    <property type="entry name" value="WH-like_DNA-bd_sf"/>
</dbReference>
<comment type="similarity">
    <text evidence="1">Belongs to the AfsR/DnrI/RedD regulatory family.</text>
</comment>
<feature type="coiled-coil region" evidence="5">
    <location>
        <begin position="881"/>
        <end position="940"/>
    </location>
</feature>
<evidence type="ECO:0000256" key="5">
    <source>
        <dbReference type="SAM" id="Coils"/>
    </source>
</evidence>
<evidence type="ECO:0000256" key="2">
    <source>
        <dbReference type="ARBA" id="ARBA00023015"/>
    </source>
</evidence>
<keyword evidence="3" id="KW-0238">DNA-binding</keyword>
<evidence type="ECO:0000256" key="3">
    <source>
        <dbReference type="ARBA" id="ARBA00023125"/>
    </source>
</evidence>
<reference evidence="9" key="1">
    <citation type="submission" date="2023-01" db="EMBL/GenBank/DDBJ databases">
        <title>The diversity of Class Acidimicrobiia in South China Sea sediment environments and the proposal of Iamia marina sp. nov., a novel species of the genus Iamia.</title>
        <authorList>
            <person name="He Y."/>
            <person name="Tian X."/>
        </authorList>
    </citation>
    <scope>NUCLEOTIDE SEQUENCE</scope>
    <source>
        <strain evidence="9">DSM 19957</strain>
    </source>
</reference>
<dbReference type="SMART" id="SM00862">
    <property type="entry name" value="Trans_reg_C"/>
    <property type="match status" value="1"/>
</dbReference>
<dbReference type="InterPro" id="IPR051677">
    <property type="entry name" value="AfsR-DnrI-RedD_regulator"/>
</dbReference>
<evidence type="ECO:0000259" key="6">
    <source>
        <dbReference type="SMART" id="SM00382"/>
    </source>
</evidence>
<proteinExistence type="inferred from homology"/>
<feature type="domain" description="Bacterial transcriptional activator" evidence="8">
    <location>
        <begin position="92"/>
        <end position="227"/>
    </location>
</feature>
<dbReference type="PANTHER" id="PTHR35807">
    <property type="entry name" value="TRANSCRIPTIONAL REGULATOR REDD-RELATED"/>
    <property type="match status" value="1"/>
</dbReference>
<sequence length="1076" mass="112904">MGEREVSVLGRTVLTLDGTTAALRPREAAVLAALVHADGPAPVDVLVDLLWTAPPATATKAVHNHVSRLRRIDPDVVVTGRTGYRLGAGTTTDRDRFEALVADGSHDDADALAAVLDRWVGPAYADLGDHPGVEAERARLAELRLVAEERLVATRLLAGEDPVADAERLVAAEPYRERRWWLVMLARHRGGRRRDALDAFQQARRALLDGVGIGPGTALHRLDAAILADDPTLLTSAPLVGPDGPLAEGAATARAPGPRPARVVGREAERDRVVGDVLAPGSALLVVAEAGTGKTALAAEVAGGARARGATVLWTEGETAPDGALRPVRQVVAQLVHACGAEAVAGWAGDDLDALARVAPDLLGTPDPDPLPGPVGPVVGRLLERAAEVAPLVVVVDDAHLVPPSSARALAAAHAAASDTGLLLLARPGRLPGAFTRLDPDVRDLEGLDRDAVATYLQEVVGRPVAPEVVDHLHRRTGGNPLLLGEMVSVPGVREQLATASTAAALAEVESLPDSVASFARQRLDDLAAGTVRVVEAASVLGASVPSELLQAVVGPCAPQVQEAATAGLLVASALPEQVAFRHQLIRDAIHAGTSPGTQAEVHAAAAAALLDARSGSWDRIAHHLVAAGTDPHGALDASRRAADEAVAQFAFREAAEHHATRVALLRRTGRDEGAEVRDAVIDRGEALQLAGDEAGGEVLLRAAEEAEADGDLDRWGRALLCLCRLGPGTDAGAPDPELAERIERALQEDLRPDIRAELAGGASLLHSLDADPSRCRDLYEAAEATARAAAPEALPRVLPYAFLGLGHPDLLDRRERVAEELVRVADGPAAGFSGLHQRFSVEVQRGRPGFRATHEEMARLGRRMGTPSHRWTVAYNAAAVHQLEGDLDAAEAAAAEALAEEGIAPSRRLAIYGVQLVALRRDQGRLAELADDVARLAREQPEVRGWRAVALATAAAAGDRDRVAAEHDRLAADHHAGLPDDYTRSAAALLVVEAVTAVGDPERTRRSLPLLDGWRGRMSWTGTTTMGSIDLVAGRAERLLGHEDAARRSLAAAEALGRRMGVPRLAAAAARERGR</sequence>
<organism evidence="9 10">
    <name type="scientific">Iamia majanohamensis</name>
    <dbReference type="NCBI Taxonomy" id="467976"/>
    <lineage>
        <taxon>Bacteria</taxon>
        <taxon>Bacillati</taxon>
        <taxon>Actinomycetota</taxon>
        <taxon>Acidimicrobiia</taxon>
        <taxon>Acidimicrobiales</taxon>
        <taxon>Iamiaceae</taxon>
        <taxon>Iamia</taxon>
    </lineage>
</organism>
<dbReference type="PANTHER" id="PTHR35807:SF1">
    <property type="entry name" value="TRANSCRIPTIONAL REGULATOR REDD"/>
    <property type="match status" value="1"/>
</dbReference>
<dbReference type="GO" id="GO:0003677">
    <property type="term" value="F:DNA binding"/>
    <property type="evidence" value="ECO:0007669"/>
    <property type="project" value="UniProtKB-KW"/>
</dbReference>
<dbReference type="InterPro" id="IPR016032">
    <property type="entry name" value="Sig_transdc_resp-reg_C-effctor"/>
</dbReference>
<accession>A0AAF0BT88</accession>
<dbReference type="GO" id="GO:0006355">
    <property type="term" value="P:regulation of DNA-templated transcription"/>
    <property type="evidence" value="ECO:0007669"/>
    <property type="project" value="InterPro"/>
</dbReference>
<dbReference type="SMART" id="SM01043">
    <property type="entry name" value="BTAD"/>
    <property type="match status" value="1"/>
</dbReference>
<dbReference type="AlphaFoldDB" id="A0AAF0BT88"/>
<dbReference type="Pfam" id="PF13191">
    <property type="entry name" value="AAA_16"/>
    <property type="match status" value="1"/>
</dbReference>
<evidence type="ECO:0000256" key="4">
    <source>
        <dbReference type="ARBA" id="ARBA00023163"/>
    </source>
</evidence>
<dbReference type="RefSeq" id="WP_272736010.1">
    <property type="nucleotide sequence ID" value="NZ_CP116942.1"/>
</dbReference>
<evidence type="ECO:0000259" key="7">
    <source>
        <dbReference type="SMART" id="SM00862"/>
    </source>
</evidence>
<evidence type="ECO:0000313" key="9">
    <source>
        <dbReference type="EMBL" id="WCO66487.1"/>
    </source>
</evidence>
<dbReference type="Gene3D" id="1.25.40.10">
    <property type="entry name" value="Tetratricopeptide repeat domain"/>
    <property type="match status" value="1"/>
</dbReference>
<protein>
    <submittedName>
        <fullName evidence="9">BTAD domain-containing putative transcriptional regulator</fullName>
    </submittedName>
</protein>
<evidence type="ECO:0000256" key="1">
    <source>
        <dbReference type="ARBA" id="ARBA00005820"/>
    </source>
</evidence>
<gene>
    <name evidence="9" type="ORF">PO878_18475</name>
</gene>
<keyword evidence="2" id="KW-0805">Transcription regulation</keyword>
<feature type="domain" description="OmpR/PhoB-type" evidence="7">
    <location>
        <begin position="18"/>
        <end position="86"/>
    </location>
</feature>
<dbReference type="SMART" id="SM00382">
    <property type="entry name" value="AAA"/>
    <property type="match status" value="1"/>
</dbReference>
<dbReference type="InterPro" id="IPR011990">
    <property type="entry name" value="TPR-like_helical_dom_sf"/>
</dbReference>
<dbReference type="GO" id="GO:0000160">
    <property type="term" value="P:phosphorelay signal transduction system"/>
    <property type="evidence" value="ECO:0007669"/>
    <property type="project" value="InterPro"/>
</dbReference>
<dbReference type="InterPro" id="IPR027417">
    <property type="entry name" value="P-loop_NTPase"/>
</dbReference>